<name>A0ABP9UAB1_9MICO</name>
<feature type="transmembrane region" description="Helical" evidence="1">
    <location>
        <begin position="169"/>
        <end position="189"/>
    </location>
</feature>
<evidence type="ECO:0008006" key="4">
    <source>
        <dbReference type="Google" id="ProtNLM"/>
    </source>
</evidence>
<sequence>MEHMDRYRLIGGLIWTALGVIVAGVGVLQGVTVGPIVTALTALTVIAGVAALTRSRWARWIAGRLLGAVVGIELLLSVADRFGLLGAPGAPGVSWGSWPEFLAYIGVLLPWAPGSLVTAAGVVVTIAEAALGTLLIIGPLWRWVGKLAAALLLCFLIAMLPSVGFAEVVRYGVVLQIGAVLIVSARGSWPGRARAARKDEAGRWGLSDERAAA</sequence>
<protein>
    <recommendedName>
        <fullName evidence="4">DoxX family protein</fullName>
    </recommendedName>
</protein>
<evidence type="ECO:0000313" key="2">
    <source>
        <dbReference type="EMBL" id="GAA5342305.1"/>
    </source>
</evidence>
<organism evidence="2 3">
    <name type="scientific">Brevibacterium ammoniilyticum</name>
    <dbReference type="NCBI Taxonomy" id="1046555"/>
    <lineage>
        <taxon>Bacteria</taxon>
        <taxon>Bacillati</taxon>
        <taxon>Actinomycetota</taxon>
        <taxon>Actinomycetes</taxon>
        <taxon>Micrococcales</taxon>
        <taxon>Brevibacteriaceae</taxon>
        <taxon>Brevibacterium</taxon>
    </lineage>
</organism>
<comment type="caution">
    <text evidence="2">The sequence shown here is derived from an EMBL/GenBank/DDBJ whole genome shotgun (WGS) entry which is preliminary data.</text>
</comment>
<dbReference type="Proteomes" id="UP001498935">
    <property type="component" value="Unassembled WGS sequence"/>
</dbReference>
<dbReference type="EMBL" id="BAABNP010000022">
    <property type="protein sequence ID" value="GAA5342305.1"/>
    <property type="molecule type" value="Genomic_DNA"/>
</dbReference>
<gene>
    <name evidence="2" type="ORF">KACC15558_33460</name>
</gene>
<feature type="transmembrane region" description="Helical" evidence="1">
    <location>
        <begin position="7"/>
        <end position="27"/>
    </location>
</feature>
<proteinExistence type="predicted"/>
<accession>A0ABP9UAB1</accession>
<feature type="transmembrane region" description="Helical" evidence="1">
    <location>
        <begin position="65"/>
        <end position="84"/>
    </location>
</feature>
<evidence type="ECO:0000313" key="3">
    <source>
        <dbReference type="Proteomes" id="UP001498935"/>
    </source>
</evidence>
<reference evidence="2 3" key="1">
    <citation type="submission" date="2024-02" db="EMBL/GenBank/DDBJ databases">
        <title>Characterization of antibiotic resistant novel bacterial strains and their environmental applications.</title>
        <authorList>
            <person name="Manzoor S."/>
            <person name="Abbas S."/>
            <person name="Arshad M."/>
            <person name="Li W.J."/>
            <person name="Ahmed I."/>
        </authorList>
    </citation>
    <scope>NUCLEOTIDE SEQUENCE [LARGE SCALE GENOMIC DNA]</scope>
    <source>
        <strain evidence="2 3">KACC 15558</strain>
    </source>
</reference>
<keyword evidence="1" id="KW-0472">Membrane</keyword>
<keyword evidence="1" id="KW-1133">Transmembrane helix</keyword>
<keyword evidence="3" id="KW-1185">Reference proteome</keyword>
<evidence type="ECO:0000256" key="1">
    <source>
        <dbReference type="SAM" id="Phobius"/>
    </source>
</evidence>
<feature type="transmembrane region" description="Helical" evidence="1">
    <location>
        <begin position="33"/>
        <end position="53"/>
    </location>
</feature>
<keyword evidence="1" id="KW-0812">Transmembrane</keyword>
<feature type="transmembrane region" description="Helical" evidence="1">
    <location>
        <begin position="143"/>
        <end position="163"/>
    </location>
</feature>
<feature type="transmembrane region" description="Helical" evidence="1">
    <location>
        <begin position="104"/>
        <end position="131"/>
    </location>
</feature>